<comment type="subcellular location">
    <subcellularLocation>
        <location evidence="1">Membrane</location>
        <topology evidence="1">Multi-pass membrane protein</topology>
    </subcellularLocation>
</comment>
<keyword evidence="4 6" id="KW-1133">Transmembrane helix</keyword>
<dbReference type="eggNOG" id="COG3476">
    <property type="taxonomic scope" value="Bacteria"/>
</dbReference>
<keyword evidence="5 6" id="KW-0472">Membrane</keyword>
<keyword evidence="9" id="KW-1185">Reference proteome</keyword>
<dbReference type="OrthoDB" id="9795496at2"/>
<dbReference type="CDD" id="cd15904">
    <property type="entry name" value="TSPO_MBR"/>
    <property type="match status" value="1"/>
</dbReference>
<dbReference type="GO" id="GO:0004842">
    <property type="term" value="F:ubiquitin-protein transferase activity"/>
    <property type="evidence" value="ECO:0007669"/>
    <property type="project" value="InterPro"/>
</dbReference>
<dbReference type="GO" id="GO:0033013">
    <property type="term" value="P:tetrapyrrole metabolic process"/>
    <property type="evidence" value="ECO:0007669"/>
    <property type="project" value="UniProtKB-ARBA"/>
</dbReference>
<gene>
    <name evidence="8" type="ORF">CUS_5407</name>
</gene>
<feature type="transmembrane region" description="Helical" evidence="6">
    <location>
        <begin position="80"/>
        <end position="98"/>
    </location>
</feature>
<sequence length="157" mass="17615">MKKFRVTELLISIVSAELVGALSALVSGGQFREFFAALEKPPFAPPAWLFPVAWAILYALMGYSAYLIYIADSNGRNKALKIYAAQLFVNFLWSPVFFGMKSFIGGLIVIILLDIMVAMMICAFSKVRKKSALINLPYMLWCIYATYLTAGIYMLNR</sequence>
<dbReference type="PANTHER" id="PTHR10057">
    <property type="entry name" value="PERIPHERAL-TYPE BENZODIAZEPINE RECEPTOR"/>
    <property type="match status" value="1"/>
</dbReference>
<dbReference type="PIRSF" id="PIRSF005859">
    <property type="entry name" value="PBR"/>
    <property type="match status" value="1"/>
</dbReference>
<evidence type="ECO:0000259" key="7">
    <source>
        <dbReference type="PROSITE" id="PS50237"/>
    </source>
</evidence>
<dbReference type="PROSITE" id="PS50237">
    <property type="entry name" value="HECT"/>
    <property type="match status" value="1"/>
</dbReference>
<feature type="transmembrane region" description="Helical" evidence="6">
    <location>
        <begin position="136"/>
        <end position="155"/>
    </location>
</feature>
<dbReference type="FunFam" id="1.20.1260.100:FF:000001">
    <property type="entry name" value="translocator protein 2"/>
    <property type="match status" value="1"/>
</dbReference>
<dbReference type="EMBL" id="ADKM02000135">
    <property type="protein sequence ID" value="EGC01050.1"/>
    <property type="molecule type" value="Genomic_DNA"/>
</dbReference>
<evidence type="ECO:0000313" key="9">
    <source>
        <dbReference type="Proteomes" id="UP000004259"/>
    </source>
</evidence>
<reference evidence="8 9" key="1">
    <citation type="submission" date="2011-02" db="EMBL/GenBank/DDBJ databases">
        <authorList>
            <person name="Nelson K.E."/>
            <person name="Sutton G."/>
            <person name="Torralba M."/>
            <person name="Durkin S."/>
            <person name="Harkins D."/>
            <person name="Montgomery R."/>
            <person name="Ziemer C."/>
            <person name="Klaassens E."/>
            <person name="Ocuiv P."/>
            <person name="Morrison M."/>
        </authorList>
    </citation>
    <scope>NUCLEOTIDE SEQUENCE [LARGE SCALE GENOMIC DNA]</scope>
    <source>
        <strain evidence="8 9">8</strain>
    </source>
</reference>
<evidence type="ECO:0000256" key="4">
    <source>
        <dbReference type="ARBA" id="ARBA00022989"/>
    </source>
</evidence>
<name>E9SI42_RUMAL</name>
<dbReference type="Proteomes" id="UP000004259">
    <property type="component" value="Unassembled WGS sequence"/>
</dbReference>
<organism evidence="8 9">
    <name type="scientific">Ruminococcus albus 8</name>
    <dbReference type="NCBI Taxonomy" id="246199"/>
    <lineage>
        <taxon>Bacteria</taxon>
        <taxon>Bacillati</taxon>
        <taxon>Bacillota</taxon>
        <taxon>Clostridia</taxon>
        <taxon>Eubacteriales</taxon>
        <taxon>Oscillospiraceae</taxon>
        <taxon>Ruminococcus</taxon>
    </lineage>
</organism>
<evidence type="ECO:0000256" key="3">
    <source>
        <dbReference type="ARBA" id="ARBA00022692"/>
    </source>
</evidence>
<comment type="caution">
    <text evidence="8">The sequence shown here is derived from an EMBL/GenBank/DDBJ whole genome shotgun (WGS) entry which is preliminary data.</text>
</comment>
<protein>
    <submittedName>
        <fullName evidence="8">TspO/MBR family protein</fullName>
    </submittedName>
</protein>
<dbReference type="InterPro" id="IPR000569">
    <property type="entry name" value="HECT_dom"/>
</dbReference>
<evidence type="ECO:0000256" key="6">
    <source>
        <dbReference type="SAM" id="Phobius"/>
    </source>
</evidence>
<dbReference type="Gene3D" id="1.20.1260.100">
    <property type="entry name" value="TspO/MBR protein"/>
    <property type="match status" value="1"/>
</dbReference>
<evidence type="ECO:0000256" key="5">
    <source>
        <dbReference type="ARBA" id="ARBA00023136"/>
    </source>
</evidence>
<dbReference type="Pfam" id="PF03073">
    <property type="entry name" value="TspO_MBR"/>
    <property type="match status" value="1"/>
</dbReference>
<accession>E9SI42</accession>
<feature type="domain" description="HECT" evidence="7">
    <location>
        <begin position="1"/>
        <end position="50"/>
    </location>
</feature>
<keyword evidence="3 6" id="KW-0812">Transmembrane</keyword>
<dbReference type="PANTHER" id="PTHR10057:SF0">
    <property type="entry name" value="TRANSLOCATOR PROTEIN"/>
    <property type="match status" value="1"/>
</dbReference>
<feature type="transmembrane region" description="Helical" evidence="6">
    <location>
        <begin position="104"/>
        <end position="124"/>
    </location>
</feature>
<evidence type="ECO:0000313" key="8">
    <source>
        <dbReference type="EMBL" id="EGC01050.1"/>
    </source>
</evidence>
<proteinExistence type="inferred from homology"/>
<feature type="transmembrane region" description="Helical" evidence="6">
    <location>
        <begin position="9"/>
        <end position="28"/>
    </location>
</feature>
<evidence type="ECO:0000256" key="1">
    <source>
        <dbReference type="ARBA" id="ARBA00004141"/>
    </source>
</evidence>
<dbReference type="RefSeq" id="WP_002853501.1">
    <property type="nucleotide sequence ID" value="NZ_ADKM02000135.1"/>
</dbReference>
<comment type="similarity">
    <text evidence="2">Belongs to the TspO/BZRP family.</text>
</comment>
<dbReference type="InterPro" id="IPR038330">
    <property type="entry name" value="TspO/MBR-related_sf"/>
</dbReference>
<dbReference type="AlphaFoldDB" id="E9SI42"/>
<dbReference type="InterPro" id="IPR004307">
    <property type="entry name" value="TspO_MBR"/>
</dbReference>
<dbReference type="GO" id="GO:0016020">
    <property type="term" value="C:membrane"/>
    <property type="evidence" value="ECO:0007669"/>
    <property type="project" value="UniProtKB-SubCell"/>
</dbReference>
<feature type="transmembrane region" description="Helical" evidence="6">
    <location>
        <begin position="48"/>
        <end position="68"/>
    </location>
</feature>
<evidence type="ECO:0000256" key="2">
    <source>
        <dbReference type="ARBA" id="ARBA00007524"/>
    </source>
</evidence>